<dbReference type="Proteomes" id="UP000464658">
    <property type="component" value="Chromosome"/>
</dbReference>
<dbReference type="EMBL" id="AP021906">
    <property type="protein sequence ID" value="BBP86920.1"/>
    <property type="molecule type" value="Genomic_DNA"/>
</dbReference>
<evidence type="ECO:0000313" key="1">
    <source>
        <dbReference type="EMBL" id="BBP86920.1"/>
    </source>
</evidence>
<dbReference type="Gene3D" id="3.40.630.10">
    <property type="entry name" value="Zn peptidases"/>
    <property type="match status" value="1"/>
</dbReference>
<organism evidence="1 2">
    <name type="scientific">Bacillus safensis</name>
    <dbReference type="NCBI Taxonomy" id="561879"/>
    <lineage>
        <taxon>Bacteria</taxon>
        <taxon>Bacillati</taxon>
        <taxon>Bacillota</taxon>
        <taxon>Bacilli</taxon>
        <taxon>Bacillales</taxon>
        <taxon>Bacillaceae</taxon>
        <taxon>Bacillus</taxon>
    </lineage>
</organism>
<accession>A0A5S9LZW6</accession>
<gene>
    <name evidence="1" type="ORF">BsIDN1_05380</name>
</gene>
<name>A0A5S9LZW6_BACIA</name>
<dbReference type="SUPFAM" id="SSF53187">
    <property type="entry name" value="Zn-dependent exopeptidases"/>
    <property type="match status" value="1"/>
</dbReference>
<sequence>MTTLTNEMKQTVTDIFEHLHAHPEISWEETETTAYIEDILKKIGLQNSNI</sequence>
<proteinExistence type="predicted"/>
<evidence type="ECO:0008006" key="3">
    <source>
        <dbReference type="Google" id="ProtNLM"/>
    </source>
</evidence>
<protein>
    <recommendedName>
        <fullName evidence="3">Peptidase M20 dimerisation domain-containing protein</fullName>
    </recommendedName>
</protein>
<reference evidence="1 2" key="1">
    <citation type="submission" date="2019-12" db="EMBL/GenBank/DDBJ databases">
        <title>Full genome sequence of a Bacillus safensis strain isolated from commercially available natto in Indonesia.</title>
        <authorList>
            <person name="Yoshida M."/>
            <person name="Uomi M."/>
            <person name="Waturangi D."/>
            <person name="Ekaputri J.J."/>
            <person name="Setiamarga D.H.E."/>
        </authorList>
    </citation>
    <scope>NUCLEOTIDE SEQUENCE [LARGE SCALE GENOMIC DNA]</scope>
    <source>
        <strain evidence="1 2">IDN1</strain>
    </source>
</reference>
<evidence type="ECO:0000313" key="2">
    <source>
        <dbReference type="Proteomes" id="UP000464658"/>
    </source>
</evidence>
<dbReference type="AlphaFoldDB" id="A0A5S9LZW6"/>